<organism evidence="1">
    <name type="scientific">Haemonchus placei</name>
    <name type="common">Barber's pole worm</name>
    <dbReference type="NCBI Taxonomy" id="6290"/>
    <lineage>
        <taxon>Eukaryota</taxon>
        <taxon>Metazoa</taxon>
        <taxon>Ecdysozoa</taxon>
        <taxon>Nematoda</taxon>
        <taxon>Chromadorea</taxon>
        <taxon>Rhabditida</taxon>
        <taxon>Rhabditina</taxon>
        <taxon>Rhabditomorpha</taxon>
        <taxon>Strongyloidea</taxon>
        <taxon>Trichostrongylidae</taxon>
        <taxon>Haemonchus</taxon>
    </lineage>
</organism>
<accession>A0A0N4W8D6</accession>
<evidence type="ECO:0000313" key="1">
    <source>
        <dbReference type="WBParaSite" id="HPLM_0000646201-mRNA-1"/>
    </source>
</evidence>
<proteinExistence type="predicted"/>
<reference evidence="1" key="1">
    <citation type="submission" date="2017-02" db="UniProtKB">
        <authorList>
            <consortium name="WormBaseParasite"/>
        </authorList>
    </citation>
    <scope>IDENTIFICATION</scope>
</reference>
<dbReference type="WBParaSite" id="HPLM_0000646201-mRNA-1">
    <property type="protein sequence ID" value="HPLM_0000646201-mRNA-1"/>
    <property type="gene ID" value="HPLM_0000646201"/>
</dbReference>
<protein>
    <submittedName>
        <fullName evidence="1">PDZ_3 domain-containing protein</fullName>
    </submittedName>
</protein>
<dbReference type="AlphaFoldDB" id="A0A0N4W8D6"/>
<sequence length="104" mass="11614">LTHGAALRRSGNFLIELVLVLKVRRNITNFSGADPMKSGSGIGILFTKSVPNNVYIKTHPHISCDDIFVRVREREIRSAELMIQVSCAVLHKDSTVLIDELLQE</sequence>
<name>A0A0N4W8D6_HAEPC</name>